<sequence>MASSYEDRISKLQKRRAELLAQEKKLTAQQKAADRKARTRRLIAIGAGVESVLQRQVHEGDELNSFLDLLRIYDIGKEF</sequence>
<evidence type="ECO:0000313" key="2">
    <source>
        <dbReference type="EMBL" id="MBU5489593.1"/>
    </source>
</evidence>
<evidence type="ECO:0000256" key="1">
    <source>
        <dbReference type="SAM" id="Coils"/>
    </source>
</evidence>
<keyword evidence="3" id="KW-1185">Reference proteome</keyword>
<dbReference type="RefSeq" id="WP_216469185.1">
    <property type="nucleotide sequence ID" value="NZ_JAHLQI010000001.1"/>
</dbReference>
<protein>
    <submittedName>
        <fullName evidence="2">Relaxasome subunit MobC</fullName>
    </submittedName>
</protein>
<gene>
    <name evidence="2" type="ORF">KQI75_02955</name>
</gene>
<reference evidence="2 3" key="1">
    <citation type="submission" date="2021-06" db="EMBL/GenBank/DDBJ databases">
        <authorList>
            <person name="Sun Q."/>
            <person name="Li D."/>
        </authorList>
    </citation>
    <scope>NUCLEOTIDE SEQUENCE [LARGE SCALE GENOMIC DNA]</scope>
    <source>
        <strain evidence="2 3">MSJd-7</strain>
    </source>
</reference>
<organism evidence="2 3">
    <name type="scientific">Butyricicoccus intestinisimiae</name>
    <dbReference type="NCBI Taxonomy" id="2841509"/>
    <lineage>
        <taxon>Bacteria</taxon>
        <taxon>Bacillati</taxon>
        <taxon>Bacillota</taxon>
        <taxon>Clostridia</taxon>
        <taxon>Eubacteriales</taxon>
        <taxon>Butyricicoccaceae</taxon>
        <taxon>Butyricicoccus</taxon>
    </lineage>
</organism>
<dbReference type="Proteomes" id="UP000783588">
    <property type="component" value="Unassembled WGS sequence"/>
</dbReference>
<keyword evidence="1" id="KW-0175">Coiled coil</keyword>
<proteinExistence type="predicted"/>
<dbReference type="EMBL" id="JAHLQI010000001">
    <property type="protein sequence ID" value="MBU5489593.1"/>
    <property type="molecule type" value="Genomic_DNA"/>
</dbReference>
<evidence type="ECO:0000313" key="3">
    <source>
        <dbReference type="Proteomes" id="UP000783588"/>
    </source>
</evidence>
<name>A0ABS6EPH7_9FIRM</name>
<accession>A0ABS6EPH7</accession>
<comment type="caution">
    <text evidence="2">The sequence shown here is derived from an EMBL/GenBank/DDBJ whole genome shotgun (WGS) entry which is preliminary data.</text>
</comment>
<feature type="coiled-coil region" evidence="1">
    <location>
        <begin position="2"/>
        <end position="29"/>
    </location>
</feature>